<organism evidence="2 3">
    <name type="scientific">Ancylomarina longa</name>
    <dbReference type="NCBI Taxonomy" id="2487017"/>
    <lineage>
        <taxon>Bacteria</taxon>
        <taxon>Pseudomonadati</taxon>
        <taxon>Bacteroidota</taxon>
        <taxon>Bacteroidia</taxon>
        <taxon>Marinilabiliales</taxon>
        <taxon>Marinifilaceae</taxon>
        <taxon>Ancylomarina</taxon>
    </lineage>
</organism>
<dbReference type="RefSeq" id="WP_127344300.1">
    <property type="nucleotide sequence ID" value="NZ_RJJX01000018.1"/>
</dbReference>
<dbReference type="Gene3D" id="3.90.1520.10">
    <property type="entry name" value="H-NOX domain"/>
    <property type="match status" value="1"/>
</dbReference>
<dbReference type="AlphaFoldDB" id="A0A434AGX0"/>
<name>A0A434AGX0_9BACT</name>
<comment type="caution">
    <text evidence="2">The sequence shown here is derived from an EMBL/GenBank/DDBJ whole genome shotgun (WGS) entry which is preliminary data.</text>
</comment>
<dbReference type="OrthoDB" id="7266652at2"/>
<gene>
    <name evidence="2" type="ORF">DLK05_12485</name>
</gene>
<dbReference type="Proteomes" id="UP000282985">
    <property type="component" value="Unassembled WGS sequence"/>
</dbReference>
<dbReference type="SUPFAM" id="SSF111126">
    <property type="entry name" value="Ligand-binding domain in the NO signalling and Golgi transport"/>
    <property type="match status" value="1"/>
</dbReference>
<sequence length="181" mass="21133">MNGIFFEEFLEMIESDYGSELVEGIIIDFDGIGIFDSHYDYPYAQFDELMNLVGHVVRRSVSDLKKCFGEYLFSRLVILYRPEFAGNSDIFEFLEHLEKLIHDRIQTYFPSVSIKNFSSQRVSDNTFQVTYQTKSEHIDLAIGLFMGCQKFFNEELLLNTEFLPNKNSIVKFTLSKNQVLI</sequence>
<proteinExistence type="predicted"/>
<evidence type="ECO:0000313" key="2">
    <source>
        <dbReference type="EMBL" id="RUT73638.1"/>
    </source>
</evidence>
<evidence type="ECO:0000259" key="1">
    <source>
        <dbReference type="Pfam" id="PF07700"/>
    </source>
</evidence>
<dbReference type="EMBL" id="RJJX01000018">
    <property type="protein sequence ID" value="RUT73638.1"/>
    <property type="molecule type" value="Genomic_DNA"/>
</dbReference>
<dbReference type="InterPro" id="IPR038158">
    <property type="entry name" value="H-NOX_domain_sf"/>
</dbReference>
<dbReference type="GO" id="GO:0020037">
    <property type="term" value="F:heme binding"/>
    <property type="evidence" value="ECO:0007669"/>
    <property type="project" value="InterPro"/>
</dbReference>
<dbReference type="InterPro" id="IPR011644">
    <property type="entry name" value="Heme_NO-bd"/>
</dbReference>
<accession>A0A434AGX0</accession>
<evidence type="ECO:0000313" key="3">
    <source>
        <dbReference type="Proteomes" id="UP000282985"/>
    </source>
</evidence>
<dbReference type="InterPro" id="IPR024096">
    <property type="entry name" value="NO_sig/Golgi_transp_ligand-bd"/>
</dbReference>
<feature type="domain" description="Heme NO-binding" evidence="1">
    <location>
        <begin position="3"/>
        <end position="156"/>
    </location>
</feature>
<reference evidence="2 3" key="1">
    <citation type="submission" date="2018-11" db="EMBL/GenBank/DDBJ databases">
        <title>Parancylomarina longa gen. nov., sp. nov., isolated from sediments of southern Okinawa.</title>
        <authorList>
            <person name="Fu T."/>
        </authorList>
    </citation>
    <scope>NUCLEOTIDE SEQUENCE [LARGE SCALE GENOMIC DNA]</scope>
    <source>
        <strain evidence="2 3">T3-2 S1-C</strain>
    </source>
</reference>
<protein>
    <recommendedName>
        <fullName evidence="1">Heme NO-binding domain-containing protein</fullName>
    </recommendedName>
</protein>
<dbReference type="Pfam" id="PF07700">
    <property type="entry name" value="HNOB"/>
    <property type="match status" value="1"/>
</dbReference>
<keyword evidence="3" id="KW-1185">Reference proteome</keyword>